<feature type="transmembrane region" description="Helical" evidence="1">
    <location>
        <begin position="26"/>
        <end position="46"/>
    </location>
</feature>
<reference evidence="2 3" key="1">
    <citation type="submission" date="2015-07" db="EMBL/GenBank/DDBJ databases">
        <title>High-quality genome of monoxenous trypanosomatid Leptomonas pyrrhocoris.</title>
        <authorList>
            <person name="Flegontov P."/>
            <person name="Butenko A."/>
            <person name="Firsov S."/>
            <person name="Vlcek C."/>
            <person name="Logacheva M.D."/>
            <person name="Field M."/>
            <person name="Filatov D."/>
            <person name="Flegontova O."/>
            <person name="Gerasimov E."/>
            <person name="Jackson A.P."/>
            <person name="Kelly S."/>
            <person name="Opperdoes F."/>
            <person name="O'Reilly A."/>
            <person name="Votypka J."/>
            <person name="Yurchenko V."/>
            <person name="Lukes J."/>
        </authorList>
    </citation>
    <scope>NUCLEOTIDE SEQUENCE [LARGE SCALE GENOMIC DNA]</scope>
    <source>
        <strain evidence="2">H10</strain>
    </source>
</reference>
<dbReference type="GeneID" id="26903845"/>
<comment type="caution">
    <text evidence="2">The sequence shown here is derived from an EMBL/GenBank/DDBJ whole genome shotgun (WGS) entry which is preliminary data.</text>
</comment>
<keyword evidence="3" id="KW-1185">Reference proteome</keyword>
<evidence type="ECO:0000313" key="3">
    <source>
        <dbReference type="Proteomes" id="UP000037923"/>
    </source>
</evidence>
<keyword evidence="1" id="KW-1133">Transmembrane helix</keyword>
<dbReference type="OrthoDB" id="270593at2759"/>
<proteinExistence type="predicted"/>
<dbReference type="Proteomes" id="UP000037923">
    <property type="component" value="Unassembled WGS sequence"/>
</dbReference>
<protein>
    <submittedName>
        <fullName evidence="2">Uncharacterized protein</fullName>
    </submittedName>
</protein>
<dbReference type="VEuPathDB" id="TriTrypDB:LpyrH10_05_4140"/>
<keyword evidence="1" id="KW-0472">Membrane</keyword>
<keyword evidence="1" id="KW-0812">Transmembrane</keyword>
<evidence type="ECO:0000313" key="2">
    <source>
        <dbReference type="EMBL" id="KPA82502.1"/>
    </source>
</evidence>
<evidence type="ECO:0000256" key="1">
    <source>
        <dbReference type="SAM" id="Phobius"/>
    </source>
</evidence>
<dbReference type="EMBL" id="LGTL01000005">
    <property type="protein sequence ID" value="KPA82502.1"/>
    <property type="molecule type" value="Genomic_DNA"/>
</dbReference>
<accession>A0A0N0DX81</accession>
<organism evidence="2 3">
    <name type="scientific">Leptomonas pyrrhocoris</name>
    <name type="common">Firebug parasite</name>
    <dbReference type="NCBI Taxonomy" id="157538"/>
    <lineage>
        <taxon>Eukaryota</taxon>
        <taxon>Discoba</taxon>
        <taxon>Euglenozoa</taxon>
        <taxon>Kinetoplastea</taxon>
        <taxon>Metakinetoplastina</taxon>
        <taxon>Trypanosomatida</taxon>
        <taxon>Trypanosomatidae</taxon>
        <taxon>Leishmaniinae</taxon>
        <taxon>Leptomonas</taxon>
    </lineage>
</organism>
<gene>
    <name evidence="2" type="ORF">ABB37_03554</name>
</gene>
<dbReference type="OMA" id="CQERAHE"/>
<name>A0A0N0DX81_LEPPY</name>
<sequence>MGHHADPNKYAAYRDAIALRQRIETFALVFSVVVIALIMTFSAVQFRESPCQERAHEISFDTFLDPSATREQVVTALHEILNSRRGSLDIPPQNDDAASVVQLDVLDTGSSFIGSHGFRLVRRSDDSGYRFELRAIFDKLCGSYPTVSMEVMPNVDYETVTYHIKGIATTNGTVKYLQQSALSTKEKNRISTVAQLQTVFPGFHEFGGSALRMSSTHTAKYSLEGVAQVYYNGSPLDLRVAVQCWYTEKDKPQLWRVVASTQNILAENDLFSLQNSLQQGFADRGMLCNTSSSNCGADLDIYLR</sequence>
<dbReference type="AlphaFoldDB" id="A0A0N0DX81"/>
<dbReference type="RefSeq" id="XP_015660941.1">
    <property type="nucleotide sequence ID" value="XM_015800934.1"/>
</dbReference>